<dbReference type="CDD" id="cd16278">
    <property type="entry name" value="metallo-hydrolase-like_MBL-fold"/>
    <property type="match status" value="1"/>
</dbReference>
<gene>
    <name evidence="3" type="ORF">JMJ92_16775</name>
</gene>
<proteinExistence type="predicted"/>
<dbReference type="Pfam" id="PF00753">
    <property type="entry name" value="Lactamase_B"/>
    <property type="match status" value="1"/>
</dbReference>
<reference evidence="4" key="1">
    <citation type="submission" date="2021-01" db="EMBL/GenBank/DDBJ databases">
        <title>Draft genomes of Rhodovulum sulfidophilum.</title>
        <authorList>
            <person name="Guzman M.S."/>
        </authorList>
    </citation>
    <scope>NUCLEOTIDE SEQUENCE [LARGE SCALE GENOMIC DNA]</scope>
    <source>
        <strain evidence="4">AB19</strain>
    </source>
</reference>
<evidence type="ECO:0000256" key="1">
    <source>
        <dbReference type="SAM" id="MobiDB-lite"/>
    </source>
</evidence>
<dbReference type="Proteomes" id="UP000635853">
    <property type="component" value="Unassembled WGS sequence"/>
</dbReference>
<dbReference type="InterPro" id="IPR041516">
    <property type="entry name" value="LACTB2_WH"/>
</dbReference>
<dbReference type="RefSeq" id="WP_075785402.1">
    <property type="nucleotide sequence ID" value="NZ_JAESIL010000086.1"/>
</dbReference>
<evidence type="ECO:0000313" key="4">
    <source>
        <dbReference type="Proteomes" id="UP000635853"/>
    </source>
</evidence>
<dbReference type="Gene3D" id="1.10.10.10">
    <property type="entry name" value="Winged helix-like DNA-binding domain superfamily/Winged helix DNA-binding domain"/>
    <property type="match status" value="1"/>
</dbReference>
<dbReference type="PANTHER" id="PTHR23131">
    <property type="entry name" value="ENDORIBONUCLEASE LACTB2"/>
    <property type="match status" value="1"/>
</dbReference>
<dbReference type="Pfam" id="PF17778">
    <property type="entry name" value="WHD_BLACT"/>
    <property type="match status" value="1"/>
</dbReference>
<sequence length="314" mass="32429">MDDPSAPKPFAPEPFAPEPGRAERLAPGLRRVLAPNPSPMTFRGTNSYILGEGEVTVIDPGPASRPHLAALLAALAPGERVSRIIVTHSHLDHSALSRPLAEATGAPVLAFGDSRAGRRADLAALDGLGGGEGVDAGFAPDETLADGARIEGEGWTLTALHTPGHMGNHLCFAWSGLGPDAGALFTGDHVMGWASSMVSPPDGDLGAFMASLDRLAARPEQRLFPAHGAPVPDGPGRIAALAAHRRARAARLLDVLSRGPATPAALARAIYTDTPPALLPAATRNVLAHLIDLADHSLAAPDGPLAAEALWRRV</sequence>
<dbReference type="EMBL" id="JAESIL010000086">
    <property type="protein sequence ID" value="MBL3579791.1"/>
    <property type="molecule type" value="Genomic_DNA"/>
</dbReference>
<name>A0ABS1RJF0_9RHOB</name>
<comment type="caution">
    <text evidence="3">The sequence shown here is derived from an EMBL/GenBank/DDBJ whole genome shotgun (WGS) entry which is preliminary data.</text>
</comment>
<accession>A0ABS1RJF0</accession>
<dbReference type="InterPro" id="IPR050662">
    <property type="entry name" value="Sec-metab_biosynth-thioest"/>
</dbReference>
<protein>
    <submittedName>
        <fullName evidence="3">MBL fold metallo-hydrolase</fullName>
    </submittedName>
</protein>
<dbReference type="InterPro" id="IPR001279">
    <property type="entry name" value="Metallo-B-lactamas"/>
</dbReference>
<dbReference type="PANTHER" id="PTHR23131:SF0">
    <property type="entry name" value="ENDORIBONUCLEASE LACTB2"/>
    <property type="match status" value="1"/>
</dbReference>
<dbReference type="SUPFAM" id="SSF56281">
    <property type="entry name" value="Metallo-hydrolase/oxidoreductase"/>
    <property type="match status" value="1"/>
</dbReference>
<dbReference type="InterPro" id="IPR036866">
    <property type="entry name" value="RibonucZ/Hydroxyglut_hydro"/>
</dbReference>
<feature type="domain" description="Metallo-beta-lactamase" evidence="2">
    <location>
        <begin position="44"/>
        <end position="227"/>
    </location>
</feature>
<keyword evidence="4" id="KW-1185">Reference proteome</keyword>
<dbReference type="InterPro" id="IPR036388">
    <property type="entry name" value="WH-like_DNA-bd_sf"/>
</dbReference>
<feature type="compositionally biased region" description="Pro residues" evidence="1">
    <location>
        <begin position="1"/>
        <end position="17"/>
    </location>
</feature>
<organism evidence="3 4">
    <name type="scientific">Rhodovulum visakhapatnamense</name>
    <dbReference type="NCBI Taxonomy" id="364297"/>
    <lineage>
        <taxon>Bacteria</taxon>
        <taxon>Pseudomonadati</taxon>
        <taxon>Pseudomonadota</taxon>
        <taxon>Alphaproteobacteria</taxon>
        <taxon>Rhodobacterales</taxon>
        <taxon>Paracoccaceae</taxon>
        <taxon>Rhodovulum</taxon>
    </lineage>
</organism>
<feature type="region of interest" description="Disordered" evidence="1">
    <location>
        <begin position="1"/>
        <end position="21"/>
    </location>
</feature>
<dbReference type="Gene3D" id="3.60.15.10">
    <property type="entry name" value="Ribonuclease Z/Hydroxyacylglutathione hydrolase-like"/>
    <property type="match status" value="1"/>
</dbReference>
<evidence type="ECO:0000259" key="2">
    <source>
        <dbReference type="SMART" id="SM00849"/>
    </source>
</evidence>
<evidence type="ECO:0000313" key="3">
    <source>
        <dbReference type="EMBL" id="MBL3579791.1"/>
    </source>
</evidence>
<dbReference type="SMART" id="SM00849">
    <property type="entry name" value="Lactamase_B"/>
    <property type="match status" value="1"/>
</dbReference>